<reference evidence="1" key="1">
    <citation type="submission" date="2021-03" db="EMBL/GenBank/DDBJ databases">
        <title>Evolutionary priming and transition to the ectomycorrhizal habit in an iconic lineage of mushroom-forming fungi: is preadaptation a requirement?</title>
        <authorList>
            <consortium name="DOE Joint Genome Institute"/>
            <person name="Looney B.P."/>
            <person name="Miyauchi S."/>
            <person name="Morin E."/>
            <person name="Drula E."/>
            <person name="Courty P.E."/>
            <person name="Chicoki N."/>
            <person name="Fauchery L."/>
            <person name="Kohler A."/>
            <person name="Kuo A."/>
            <person name="LaButti K."/>
            <person name="Pangilinan J."/>
            <person name="Lipzen A."/>
            <person name="Riley R."/>
            <person name="Andreopoulos W."/>
            <person name="He G."/>
            <person name="Johnson J."/>
            <person name="Barry K.W."/>
            <person name="Grigoriev I.V."/>
            <person name="Nagy L."/>
            <person name="Hibbett D."/>
            <person name="Henrissat B."/>
            <person name="Matheny P.B."/>
            <person name="Labbe J."/>
            <person name="Martin A.F."/>
        </authorList>
    </citation>
    <scope>NUCLEOTIDE SEQUENCE</scope>
    <source>
        <strain evidence="1">BPL698</strain>
    </source>
</reference>
<proteinExistence type="predicted"/>
<dbReference type="EMBL" id="JAGFNK010000201">
    <property type="protein sequence ID" value="KAI9459313.1"/>
    <property type="molecule type" value="Genomic_DNA"/>
</dbReference>
<dbReference type="Proteomes" id="UP001207468">
    <property type="component" value="Unassembled WGS sequence"/>
</dbReference>
<keyword evidence="2" id="KW-1185">Reference proteome</keyword>
<organism evidence="1 2">
    <name type="scientific">Russula earlei</name>
    <dbReference type="NCBI Taxonomy" id="71964"/>
    <lineage>
        <taxon>Eukaryota</taxon>
        <taxon>Fungi</taxon>
        <taxon>Dikarya</taxon>
        <taxon>Basidiomycota</taxon>
        <taxon>Agaricomycotina</taxon>
        <taxon>Agaricomycetes</taxon>
        <taxon>Russulales</taxon>
        <taxon>Russulaceae</taxon>
        <taxon>Russula</taxon>
    </lineage>
</organism>
<accession>A0ACC0U470</accession>
<gene>
    <name evidence="1" type="ORF">F5148DRAFT_1219204</name>
</gene>
<name>A0ACC0U470_9AGAM</name>
<evidence type="ECO:0000313" key="2">
    <source>
        <dbReference type="Proteomes" id="UP001207468"/>
    </source>
</evidence>
<evidence type="ECO:0000313" key="1">
    <source>
        <dbReference type="EMBL" id="KAI9459313.1"/>
    </source>
</evidence>
<comment type="caution">
    <text evidence="1">The sequence shown here is derived from an EMBL/GenBank/DDBJ whole genome shotgun (WGS) entry which is preliminary data.</text>
</comment>
<sequence length="73" mass="7838">MPGPDLVLALVLLHLPEAIALQRVSIIRVALVLSTILLTGYTISPSRPEVAPSCRLARGVQLIQFFLFGAPGF</sequence>
<protein>
    <submittedName>
        <fullName evidence="1">Uncharacterized protein</fullName>
    </submittedName>
</protein>